<name>A0A9D4GQ06_DREPO</name>
<sequence length="56" mass="6295">MISEILCDTLMPLFCAFVCLCHNMQPICGIQTTHSSEGVQGRIGITNLRWLAWIQT</sequence>
<reference evidence="2" key="2">
    <citation type="submission" date="2020-11" db="EMBL/GenBank/DDBJ databases">
        <authorList>
            <person name="McCartney M.A."/>
            <person name="Auch B."/>
            <person name="Kono T."/>
            <person name="Mallez S."/>
            <person name="Becker A."/>
            <person name="Gohl D.M."/>
            <person name="Silverstein K.A.T."/>
            <person name="Koren S."/>
            <person name="Bechman K.B."/>
            <person name="Herman A."/>
            <person name="Abrahante J.E."/>
            <person name="Garbe J."/>
        </authorList>
    </citation>
    <scope>NUCLEOTIDE SEQUENCE</scope>
    <source>
        <strain evidence="2">Duluth1</strain>
        <tissue evidence="2">Whole animal</tissue>
    </source>
</reference>
<evidence type="ECO:0000313" key="3">
    <source>
        <dbReference type="Proteomes" id="UP000828390"/>
    </source>
</evidence>
<protein>
    <submittedName>
        <fullName evidence="2">Uncharacterized protein</fullName>
    </submittedName>
</protein>
<organism evidence="2 3">
    <name type="scientific">Dreissena polymorpha</name>
    <name type="common">Zebra mussel</name>
    <name type="synonym">Mytilus polymorpha</name>
    <dbReference type="NCBI Taxonomy" id="45954"/>
    <lineage>
        <taxon>Eukaryota</taxon>
        <taxon>Metazoa</taxon>
        <taxon>Spiralia</taxon>
        <taxon>Lophotrochozoa</taxon>
        <taxon>Mollusca</taxon>
        <taxon>Bivalvia</taxon>
        <taxon>Autobranchia</taxon>
        <taxon>Heteroconchia</taxon>
        <taxon>Euheterodonta</taxon>
        <taxon>Imparidentia</taxon>
        <taxon>Neoheterodontei</taxon>
        <taxon>Myida</taxon>
        <taxon>Dreissenoidea</taxon>
        <taxon>Dreissenidae</taxon>
        <taxon>Dreissena</taxon>
    </lineage>
</organism>
<dbReference type="AlphaFoldDB" id="A0A9D4GQ06"/>
<feature type="signal peptide" evidence="1">
    <location>
        <begin position="1"/>
        <end position="29"/>
    </location>
</feature>
<keyword evidence="1" id="KW-0732">Signal</keyword>
<feature type="chain" id="PRO_5039433464" evidence="1">
    <location>
        <begin position="30"/>
        <end position="56"/>
    </location>
</feature>
<evidence type="ECO:0000256" key="1">
    <source>
        <dbReference type="SAM" id="SignalP"/>
    </source>
</evidence>
<comment type="caution">
    <text evidence="2">The sequence shown here is derived from an EMBL/GenBank/DDBJ whole genome shotgun (WGS) entry which is preliminary data.</text>
</comment>
<dbReference type="EMBL" id="JAIWYP010000005">
    <property type="protein sequence ID" value="KAH3820868.1"/>
    <property type="molecule type" value="Genomic_DNA"/>
</dbReference>
<accession>A0A9D4GQ06</accession>
<evidence type="ECO:0000313" key="2">
    <source>
        <dbReference type="EMBL" id="KAH3820868.1"/>
    </source>
</evidence>
<keyword evidence="3" id="KW-1185">Reference proteome</keyword>
<dbReference type="Proteomes" id="UP000828390">
    <property type="component" value="Unassembled WGS sequence"/>
</dbReference>
<reference evidence="2" key="1">
    <citation type="journal article" date="2019" name="bioRxiv">
        <title>The Genome of the Zebra Mussel, Dreissena polymorpha: A Resource for Invasive Species Research.</title>
        <authorList>
            <person name="McCartney M.A."/>
            <person name="Auch B."/>
            <person name="Kono T."/>
            <person name="Mallez S."/>
            <person name="Zhang Y."/>
            <person name="Obille A."/>
            <person name="Becker A."/>
            <person name="Abrahante J.E."/>
            <person name="Garbe J."/>
            <person name="Badalamenti J.P."/>
            <person name="Herman A."/>
            <person name="Mangelson H."/>
            <person name="Liachko I."/>
            <person name="Sullivan S."/>
            <person name="Sone E.D."/>
            <person name="Koren S."/>
            <person name="Silverstein K.A.T."/>
            <person name="Beckman K.B."/>
            <person name="Gohl D.M."/>
        </authorList>
    </citation>
    <scope>NUCLEOTIDE SEQUENCE</scope>
    <source>
        <strain evidence="2">Duluth1</strain>
        <tissue evidence="2">Whole animal</tissue>
    </source>
</reference>
<gene>
    <name evidence="2" type="ORF">DPMN_122617</name>
</gene>
<proteinExistence type="predicted"/>